<dbReference type="InterPro" id="IPR044811">
    <property type="entry name" value="DME/ROS1"/>
</dbReference>
<evidence type="ECO:0000313" key="2">
    <source>
        <dbReference type="EMBL" id="KAJ8479041.1"/>
    </source>
</evidence>
<dbReference type="Proteomes" id="UP001222027">
    <property type="component" value="Unassembled WGS sequence"/>
</dbReference>
<reference evidence="2 3" key="1">
    <citation type="submission" date="2022-12" db="EMBL/GenBank/DDBJ databases">
        <title>Chromosome-scale assembly of the Ensete ventricosum genome.</title>
        <authorList>
            <person name="Dussert Y."/>
            <person name="Stocks J."/>
            <person name="Wendawek A."/>
            <person name="Woldeyes F."/>
            <person name="Nichols R.A."/>
            <person name="Borrell J.S."/>
        </authorList>
    </citation>
    <scope>NUCLEOTIDE SEQUENCE [LARGE SCALE GENOMIC DNA]</scope>
    <source>
        <strain evidence="3">cv. Maze</strain>
        <tissue evidence="2">Seeds</tissue>
    </source>
</reference>
<accession>A0AAV8PEG4</accession>
<name>A0AAV8PEG4_ENSVE</name>
<comment type="caution">
    <text evidence="2">The sequence shown here is derived from an EMBL/GenBank/DDBJ whole genome shotgun (WGS) entry which is preliminary data.</text>
</comment>
<keyword evidence="3" id="KW-1185">Reference proteome</keyword>
<dbReference type="AlphaFoldDB" id="A0AAV8PEG4"/>
<dbReference type="GO" id="GO:0035514">
    <property type="term" value="F:DNA demethylase activity"/>
    <property type="evidence" value="ECO:0007669"/>
    <property type="project" value="InterPro"/>
</dbReference>
<evidence type="ECO:0000313" key="3">
    <source>
        <dbReference type="Proteomes" id="UP001222027"/>
    </source>
</evidence>
<sequence length="271" mass="30030">MELNDDTTAIRNPFLTLLLQSQIGDGQETPVHPNQLSLNEMKLQNPCLSNEKIITTGMTDAMPSPSTSETMEKNKFSQECLHQEVTGFVQEIVTGGNTLEHESEKWQPPVVKESFALPYQVMLSEQVQNEVRAVIVKEQEAQPLNIEKHNPEIQGIDLNRTPQQKPKRKMHRPKVIQEGKPSGAPKPRTPKLVTSKVAKMNEEGSTGKRKYVRKKIVLSSSDASSSMLVDNVVPDGTNRGESVRQCLNFDSESMGARDACPGAAIAFKHCA</sequence>
<dbReference type="PANTHER" id="PTHR46213:SF13">
    <property type="entry name" value="DEMETER-LIKE PROTEIN 2-RELATED"/>
    <property type="match status" value="1"/>
</dbReference>
<organism evidence="2 3">
    <name type="scientific">Ensete ventricosum</name>
    <name type="common">Abyssinian banana</name>
    <name type="synonym">Musa ensete</name>
    <dbReference type="NCBI Taxonomy" id="4639"/>
    <lineage>
        <taxon>Eukaryota</taxon>
        <taxon>Viridiplantae</taxon>
        <taxon>Streptophyta</taxon>
        <taxon>Embryophyta</taxon>
        <taxon>Tracheophyta</taxon>
        <taxon>Spermatophyta</taxon>
        <taxon>Magnoliopsida</taxon>
        <taxon>Liliopsida</taxon>
        <taxon>Zingiberales</taxon>
        <taxon>Musaceae</taxon>
        <taxon>Ensete</taxon>
    </lineage>
</organism>
<feature type="compositionally biased region" description="Basic residues" evidence="1">
    <location>
        <begin position="165"/>
        <end position="174"/>
    </location>
</feature>
<evidence type="ECO:0000256" key="1">
    <source>
        <dbReference type="SAM" id="MobiDB-lite"/>
    </source>
</evidence>
<dbReference type="GO" id="GO:0141166">
    <property type="term" value="P:chromosomal 5-methylcytosine DNA demethylation pathway"/>
    <property type="evidence" value="ECO:0007669"/>
    <property type="project" value="InterPro"/>
</dbReference>
<dbReference type="EMBL" id="JAQQAF010000006">
    <property type="protein sequence ID" value="KAJ8479041.1"/>
    <property type="molecule type" value="Genomic_DNA"/>
</dbReference>
<feature type="region of interest" description="Disordered" evidence="1">
    <location>
        <begin position="152"/>
        <end position="190"/>
    </location>
</feature>
<dbReference type="PANTHER" id="PTHR46213">
    <property type="entry name" value="TRANSCRIPTIONAL ACTIVATOR DEMETER"/>
    <property type="match status" value="1"/>
</dbReference>
<gene>
    <name evidence="2" type="ORF">OPV22_022768</name>
</gene>
<protein>
    <submittedName>
        <fullName evidence="2">Uncharacterized protein</fullName>
    </submittedName>
</protein>
<dbReference type="GO" id="GO:0019104">
    <property type="term" value="F:DNA N-glycosylase activity"/>
    <property type="evidence" value="ECO:0007669"/>
    <property type="project" value="InterPro"/>
</dbReference>
<proteinExistence type="predicted"/>